<evidence type="ECO:0000256" key="1">
    <source>
        <dbReference type="ARBA" id="ARBA00004323"/>
    </source>
</evidence>
<sequence length="353" mass="40339">MRDWALISNLPLGSGRGSCPAPFSQGQTQSRRHERTGGSENRDTATDTARIIPTVMTICNFNHHVLAPKVAAQPRPSAPFTKQGRPPRAARTPHCLRSGRGIVSRRRRFRKMMKAPRLHKLLDYVPRGAVARNAYKLARPHRYRMIEDSRAQISGEEANVAAFFRTKTIFVHIPKTAGISVVLSFYGDTISMAHTRLRMFRLLFTEEEFDSFYKFAFVRHPTDRLISAFNFLKGGGITQDDSAFADAHLAPYDDFSSFVRKWLTPASAYSYVHFVPQHDFVMIRGKPGLDYIGRFESLAEDYEHIRHATGIGEALKKYNVRNQSKTRPDLAPDVRRIIETVYEKDFELFDYQP</sequence>
<dbReference type="AlphaFoldDB" id="A0A2S7K254"/>
<keyword evidence="10" id="KW-1185">Reference proteome</keyword>
<feature type="compositionally biased region" description="Basic and acidic residues" evidence="8">
    <location>
        <begin position="35"/>
        <end position="45"/>
    </location>
</feature>
<proteinExistence type="predicted"/>
<dbReference type="GO" id="GO:0016051">
    <property type="term" value="P:carbohydrate biosynthetic process"/>
    <property type="evidence" value="ECO:0007669"/>
    <property type="project" value="InterPro"/>
</dbReference>
<evidence type="ECO:0000256" key="8">
    <source>
        <dbReference type="SAM" id="MobiDB-lite"/>
    </source>
</evidence>
<keyword evidence="3" id="KW-0812">Transmembrane</keyword>
<reference evidence="9 10" key="1">
    <citation type="submission" date="2017-12" db="EMBL/GenBank/DDBJ databases">
        <authorList>
            <person name="Hurst M.R.H."/>
        </authorList>
    </citation>
    <scope>NUCLEOTIDE SEQUENCE [LARGE SCALE GENOMIC DNA]</scope>
    <source>
        <strain evidence="9 10">SY-3-19</strain>
    </source>
</reference>
<comment type="caution">
    <text evidence="9">The sequence shown here is derived from an EMBL/GenBank/DDBJ whole genome shotgun (WGS) entry which is preliminary data.</text>
</comment>
<keyword evidence="4" id="KW-1133">Transmembrane helix</keyword>
<evidence type="ECO:0000313" key="10">
    <source>
        <dbReference type="Proteomes" id="UP000239504"/>
    </source>
</evidence>
<organism evidence="9 10">
    <name type="scientific">Hyphococcus luteus</name>
    <dbReference type="NCBI Taxonomy" id="2058213"/>
    <lineage>
        <taxon>Bacteria</taxon>
        <taxon>Pseudomonadati</taxon>
        <taxon>Pseudomonadota</taxon>
        <taxon>Alphaproteobacteria</taxon>
        <taxon>Parvularculales</taxon>
        <taxon>Parvularculaceae</taxon>
        <taxon>Hyphococcus</taxon>
    </lineage>
</organism>
<protein>
    <recommendedName>
        <fullName evidence="11">Sulfotransferase family protein</fullName>
    </recommendedName>
</protein>
<dbReference type="InterPro" id="IPR027417">
    <property type="entry name" value="P-loop_NTPase"/>
</dbReference>
<keyword evidence="7" id="KW-0325">Glycoprotein</keyword>
<feature type="region of interest" description="Disordered" evidence="8">
    <location>
        <begin position="15"/>
        <end position="46"/>
    </location>
</feature>
<dbReference type="InterPro" id="IPR005331">
    <property type="entry name" value="Sulfotransferase"/>
</dbReference>
<feature type="region of interest" description="Disordered" evidence="8">
    <location>
        <begin position="73"/>
        <end position="93"/>
    </location>
</feature>
<accession>A0A2S7K254</accession>
<dbReference type="PANTHER" id="PTHR12137:SF54">
    <property type="entry name" value="CARBOHYDRATE SULFOTRANSFERASE"/>
    <property type="match status" value="1"/>
</dbReference>
<dbReference type="Proteomes" id="UP000239504">
    <property type="component" value="Unassembled WGS sequence"/>
</dbReference>
<evidence type="ECO:0000313" key="9">
    <source>
        <dbReference type="EMBL" id="PQA86566.1"/>
    </source>
</evidence>
<evidence type="ECO:0008006" key="11">
    <source>
        <dbReference type="Google" id="ProtNLM"/>
    </source>
</evidence>
<dbReference type="EMBL" id="PJCH01000015">
    <property type="protein sequence ID" value="PQA86566.1"/>
    <property type="molecule type" value="Genomic_DNA"/>
</dbReference>
<evidence type="ECO:0000256" key="4">
    <source>
        <dbReference type="ARBA" id="ARBA00022989"/>
    </source>
</evidence>
<dbReference type="PANTHER" id="PTHR12137">
    <property type="entry name" value="CARBOHYDRATE SULFOTRANSFERASE"/>
    <property type="match status" value="1"/>
</dbReference>
<dbReference type="Gene3D" id="3.40.50.300">
    <property type="entry name" value="P-loop containing nucleotide triphosphate hydrolases"/>
    <property type="match status" value="1"/>
</dbReference>
<dbReference type="GO" id="GO:0016020">
    <property type="term" value="C:membrane"/>
    <property type="evidence" value="ECO:0007669"/>
    <property type="project" value="InterPro"/>
</dbReference>
<dbReference type="OrthoDB" id="288532at2"/>
<evidence type="ECO:0000256" key="6">
    <source>
        <dbReference type="ARBA" id="ARBA00023136"/>
    </source>
</evidence>
<evidence type="ECO:0000256" key="2">
    <source>
        <dbReference type="ARBA" id="ARBA00022679"/>
    </source>
</evidence>
<evidence type="ECO:0000256" key="3">
    <source>
        <dbReference type="ARBA" id="ARBA00022692"/>
    </source>
</evidence>
<evidence type="ECO:0000256" key="7">
    <source>
        <dbReference type="ARBA" id="ARBA00023180"/>
    </source>
</evidence>
<name>A0A2S7K254_9PROT</name>
<keyword evidence="5" id="KW-0333">Golgi apparatus</keyword>
<comment type="subcellular location">
    <subcellularLocation>
        <location evidence="1">Golgi apparatus membrane</location>
        <topology evidence="1">Single-pass type II membrane protein</topology>
    </subcellularLocation>
</comment>
<evidence type="ECO:0000256" key="5">
    <source>
        <dbReference type="ARBA" id="ARBA00023034"/>
    </source>
</evidence>
<dbReference type="GO" id="GO:0008146">
    <property type="term" value="F:sulfotransferase activity"/>
    <property type="evidence" value="ECO:0007669"/>
    <property type="project" value="InterPro"/>
</dbReference>
<dbReference type="SUPFAM" id="SSF52540">
    <property type="entry name" value="P-loop containing nucleoside triphosphate hydrolases"/>
    <property type="match status" value="1"/>
</dbReference>
<keyword evidence="2" id="KW-0808">Transferase</keyword>
<dbReference type="Pfam" id="PF03567">
    <property type="entry name" value="Sulfotransfer_2"/>
    <property type="match status" value="1"/>
</dbReference>
<gene>
    <name evidence="9" type="ORF">CW354_16185</name>
</gene>
<keyword evidence="6" id="KW-0472">Membrane</keyword>
<dbReference type="InterPro" id="IPR018011">
    <property type="entry name" value="Carb_sulfotrans_8-10"/>
</dbReference>